<comment type="caution">
    <text evidence="4">The sequence shown here is derived from an EMBL/GenBank/DDBJ whole genome shotgun (WGS) entry which is preliminary data.</text>
</comment>
<dbReference type="PANTHER" id="PTHR11571">
    <property type="entry name" value="GLUTATHIONE S-TRANSFERASE"/>
    <property type="match status" value="1"/>
</dbReference>
<dbReference type="InterPro" id="IPR040079">
    <property type="entry name" value="Glutathione_S-Trfase"/>
</dbReference>
<evidence type="ECO:0000259" key="2">
    <source>
        <dbReference type="PROSITE" id="PS50404"/>
    </source>
</evidence>
<protein>
    <submittedName>
        <fullName evidence="4">Uncharacterized protein</fullName>
    </submittedName>
</protein>
<dbReference type="Gene3D" id="1.20.1050.10">
    <property type="match status" value="1"/>
</dbReference>
<gene>
    <name evidence="4" type="ORF">BYL167_LOCUS61177</name>
</gene>
<dbReference type="GO" id="GO:0006749">
    <property type="term" value="P:glutathione metabolic process"/>
    <property type="evidence" value="ECO:0007669"/>
    <property type="project" value="TreeGrafter"/>
</dbReference>
<feature type="domain" description="GST C-terminal" evidence="3">
    <location>
        <begin position="121"/>
        <end position="255"/>
    </location>
</feature>
<feature type="non-terminal residue" evidence="4">
    <location>
        <position position="385"/>
    </location>
</feature>
<evidence type="ECO:0000256" key="1">
    <source>
        <dbReference type="SAM" id="MobiDB-lite"/>
    </source>
</evidence>
<dbReference type="InterPro" id="IPR050213">
    <property type="entry name" value="GST_superfamily"/>
</dbReference>
<dbReference type="EMBL" id="CAJOBH010232050">
    <property type="protein sequence ID" value="CAF5075371.1"/>
    <property type="molecule type" value="Genomic_DNA"/>
</dbReference>
<dbReference type="SUPFAM" id="SSF52833">
    <property type="entry name" value="Thioredoxin-like"/>
    <property type="match status" value="1"/>
</dbReference>
<dbReference type="Pfam" id="PF14497">
    <property type="entry name" value="GST_C_3"/>
    <property type="match status" value="1"/>
</dbReference>
<evidence type="ECO:0000313" key="5">
    <source>
        <dbReference type="Proteomes" id="UP000681967"/>
    </source>
</evidence>
<dbReference type="PANTHER" id="PTHR11571:SF150">
    <property type="entry name" value="GLUTATHIONE S-TRANSFERASE"/>
    <property type="match status" value="1"/>
</dbReference>
<feature type="region of interest" description="Disordered" evidence="1">
    <location>
        <begin position="246"/>
        <end position="359"/>
    </location>
</feature>
<dbReference type="InterPro" id="IPR004046">
    <property type="entry name" value="GST_C"/>
</dbReference>
<sequence>MQQIPLHFYHGPSYHPQPQQRQRSQQHYQQTMNEYNDTNYPLYKLYDFDRNNESDIIRLIFTFVGVSFSEKRLKQKSWDKVKDRTPIQQLPILRVNSEFKVYDRNAIIRFLAREFNLYGTGNCEHTVVDIVLELTRRFQEKLFEQMNNSTTLEQQKANLTQFLADHATDYLNQLENIDQILHYPQGPFYLGCQISIADLVVYQTITYLLDLDPKLLSNYCKLLMARCCLEKHPRLANYLNSKKLKLVKKRNTTTSPPSHHSQYDKNHHRHRSHEENNSFHRQHAEQSPPPIHMNPQSKTSSTSSKERSPSPLITERIPTPPSKARHKVQLPFSEACNENSSTLSGREHQSRMPRIPPLETILSPPIHMEQKEKPTAIAISEQSLR</sequence>
<dbReference type="PROSITE" id="PS50405">
    <property type="entry name" value="GST_CTER"/>
    <property type="match status" value="1"/>
</dbReference>
<dbReference type="SFLD" id="SFLDS00019">
    <property type="entry name" value="Glutathione_Transferase_(cytos"/>
    <property type="match status" value="1"/>
</dbReference>
<dbReference type="InterPro" id="IPR036249">
    <property type="entry name" value="Thioredoxin-like_sf"/>
</dbReference>
<reference evidence="4" key="1">
    <citation type="submission" date="2021-02" db="EMBL/GenBank/DDBJ databases">
        <authorList>
            <person name="Nowell W R."/>
        </authorList>
    </citation>
    <scope>NUCLEOTIDE SEQUENCE</scope>
</reference>
<dbReference type="AlphaFoldDB" id="A0A8S3EEQ4"/>
<dbReference type="PROSITE" id="PS50404">
    <property type="entry name" value="GST_NTER"/>
    <property type="match status" value="1"/>
</dbReference>
<dbReference type="Gene3D" id="3.40.30.10">
    <property type="entry name" value="Glutaredoxin"/>
    <property type="match status" value="1"/>
</dbReference>
<proteinExistence type="predicted"/>
<dbReference type="InterPro" id="IPR004045">
    <property type="entry name" value="Glutathione_S-Trfase_N"/>
</dbReference>
<evidence type="ECO:0000313" key="4">
    <source>
        <dbReference type="EMBL" id="CAF5075371.1"/>
    </source>
</evidence>
<dbReference type="SUPFAM" id="SSF47616">
    <property type="entry name" value="GST C-terminal domain-like"/>
    <property type="match status" value="1"/>
</dbReference>
<organism evidence="4 5">
    <name type="scientific">Rotaria magnacalcarata</name>
    <dbReference type="NCBI Taxonomy" id="392030"/>
    <lineage>
        <taxon>Eukaryota</taxon>
        <taxon>Metazoa</taxon>
        <taxon>Spiralia</taxon>
        <taxon>Gnathifera</taxon>
        <taxon>Rotifera</taxon>
        <taxon>Eurotatoria</taxon>
        <taxon>Bdelloidea</taxon>
        <taxon>Philodinida</taxon>
        <taxon>Philodinidae</taxon>
        <taxon>Rotaria</taxon>
    </lineage>
</organism>
<accession>A0A8S3EEQ4</accession>
<feature type="domain" description="GST N-terminal" evidence="2">
    <location>
        <begin position="41"/>
        <end position="119"/>
    </location>
</feature>
<feature type="compositionally biased region" description="Basic and acidic residues" evidence="1">
    <location>
        <begin position="272"/>
        <end position="284"/>
    </location>
</feature>
<dbReference type="InterPro" id="IPR036282">
    <property type="entry name" value="Glutathione-S-Trfase_C_sf"/>
</dbReference>
<name>A0A8S3EEQ4_9BILA</name>
<dbReference type="InterPro" id="IPR010987">
    <property type="entry name" value="Glutathione-S-Trfase_C-like"/>
</dbReference>
<evidence type="ECO:0000259" key="3">
    <source>
        <dbReference type="PROSITE" id="PS50405"/>
    </source>
</evidence>
<dbReference type="GO" id="GO:0004364">
    <property type="term" value="F:glutathione transferase activity"/>
    <property type="evidence" value="ECO:0007669"/>
    <property type="project" value="TreeGrafter"/>
</dbReference>
<dbReference type="Proteomes" id="UP000681967">
    <property type="component" value="Unassembled WGS sequence"/>
</dbReference>